<evidence type="ECO:0000256" key="4">
    <source>
        <dbReference type="ARBA" id="ARBA00022989"/>
    </source>
</evidence>
<accession>D8LTH2</accession>
<proteinExistence type="inferred from homology"/>
<dbReference type="PANTHER" id="PTHR11266">
    <property type="entry name" value="PEROXISOMAL MEMBRANE PROTEIN 2, PXMP2 MPV17"/>
    <property type="match status" value="1"/>
</dbReference>
<keyword evidence="5 6" id="KW-0472">Membrane</keyword>
<evidence type="ECO:0000256" key="1">
    <source>
        <dbReference type="ARBA" id="ARBA00004141"/>
    </source>
</evidence>
<dbReference type="GO" id="GO:0005737">
    <property type="term" value="C:cytoplasm"/>
    <property type="evidence" value="ECO:0007669"/>
    <property type="project" value="TreeGrafter"/>
</dbReference>
<dbReference type="OrthoDB" id="430207at2759"/>
<dbReference type="PANTHER" id="PTHR11266:SF80">
    <property type="entry name" value="PEROXISOMAL MEMBRANE PROTEIN 2"/>
    <property type="match status" value="1"/>
</dbReference>
<gene>
    <name evidence="7" type="ORF">Esi_0082_0020</name>
</gene>
<evidence type="ECO:0000256" key="6">
    <source>
        <dbReference type="RuleBase" id="RU363053"/>
    </source>
</evidence>
<reference evidence="7 8" key="1">
    <citation type="journal article" date="2010" name="Nature">
        <title>The Ectocarpus genome and the independent evolution of multicellularity in brown algae.</title>
        <authorList>
            <person name="Cock J.M."/>
            <person name="Sterck L."/>
            <person name="Rouze P."/>
            <person name="Scornet D."/>
            <person name="Allen A.E."/>
            <person name="Amoutzias G."/>
            <person name="Anthouard V."/>
            <person name="Artiguenave F."/>
            <person name="Aury J.M."/>
            <person name="Badger J.H."/>
            <person name="Beszteri B."/>
            <person name="Billiau K."/>
            <person name="Bonnet E."/>
            <person name="Bothwell J.H."/>
            <person name="Bowler C."/>
            <person name="Boyen C."/>
            <person name="Brownlee C."/>
            <person name="Carrano C.J."/>
            <person name="Charrier B."/>
            <person name="Cho G.Y."/>
            <person name="Coelho S.M."/>
            <person name="Collen J."/>
            <person name="Corre E."/>
            <person name="Da Silva C."/>
            <person name="Delage L."/>
            <person name="Delaroque N."/>
            <person name="Dittami S.M."/>
            <person name="Doulbeau S."/>
            <person name="Elias M."/>
            <person name="Farnham G."/>
            <person name="Gachon C.M."/>
            <person name="Gschloessl B."/>
            <person name="Heesch S."/>
            <person name="Jabbari K."/>
            <person name="Jubin C."/>
            <person name="Kawai H."/>
            <person name="Kimura K."/>
            <person name="Kloareg B."/>
            <person name="Kupper F.C."/>
            <person name="Lang D."/>
            <person name="Le Bail A."/>
            <person name="Leblanc C."/>
            <person name="Lerouge P."/>
            <person name="Lohr M."/>
            <person name="Lopez P.J."/>
            <person name="Martens C."/>
            <person name="Maumus F."/>
            <person name="Michel G."/>
            <person name="Miranda-Saavedra D."/>
            <person name="Morales J."/>
            <person name="Moreau H."/>
            <person name="Motomura T."/>
            <person name="Nagasato C."/>
            <person name="Napoli C.A."/>
            <person name="Nelson D.R."/>
            <person name="Nyvall-Collen P."/>
            <person name="Peters A.F."/>
            <person name="Pommier C."/>
            <person name="Potin P."/>
            <person name="Poulain J."/>
            <person name="Quesneville H."/>
            <person name="Read B."/>
            <person name="Rensing S.A."/>
            <person name="Ritter A."/>
            <person name="Rousvoal S."/>
            <person name="Samanta M."/>
            <person name="Samson G."/>
            <person name="Schroeder D.C."/>
            <person name="Segurens B."/>
            <person name="Strittmatter M."/>
            <person name="Tonon T."/>
            <person name="Tregear J.W."/>
            <person name="Valentin K."/>
            <person name="von Dassow P."/>
            <person name="Yamagishi T."/>
            <person name="Van de Peer Y."/>
            <person name="Wincker P."/>
        </authorList>
    </citation>
    <scope>NUCLEOTIDE SEQUENCE [LARGE SCALE GENOMIC DNA]</scope>
    <source>
        <strain evidence="8">Ec32 / CCAP1310/4</strain>
    </source>
</reference>
<organism evidence="7 8">
    <name type="scientific">Ectocarpus siliculosus</name>
    <name type="common">Brown alga</name>
    <name type="synonym">Conferva siliculosa</name>
    <dbReference type="NCBI Taxonomy" id="2880"/>
    <lineage>
        <taxon>Eukaryota</taxon>
        <taxon>Sar</taxon>
        <taxon>Stramenopiles</taxon>
        <taxon>Ochrophyta</taxon>
        <taxon>PX clade</taxon>
        <taxon>Phaeophyceae</taxon>
        <taxon>Ectocarpales</taxon>
        <taxon>Ectocarpaceae</taxon>
        <taxon>Ectocarpus</taxon>
    </lineage>
</organism>
<evidence type="ECO:0000256" key="2">
    <source>
        <dbReference type="ARBA" id="ARBA00006824"/>
    </source>
</evidence>
<protein>
    <submittedName>
        <fullName evidence="7">Uncharacterized protein</fullName>
    </submittedName>
</protein>
<dbReference type="Proteomes" id="UP000002630">
    <property type="component" value="Linkage Group LG15"/>
</dbReference>
<evidence type="ECO:0000313" key="8">
    <source>
        <dbReference type="Proteomes" id="UP000002630"/>
    </source>
</evidence>
<dbReference type="InParanoid" id="D8LTH2"/>
<dbReference type="eggNOG" id="KOG1944">
    <property type="taxonomic scope" value="Eukaryota"/>
</dbReference>
<sequence length="217" mass="23830">MYNSLLESRPLATKAVTSGAIAFAGDVSCQLLALEVAKREEEKSSAQDVDELEHHEPFGDGGARSVASEIDWGRTLRFTFVGAAVVAPALHAWYGFLIQRLPGTAPATVVKRVALDQLLFAPGFLAVFLSTVMLLDGNAAKIDRKLRADYTTTLVSNWGYWIPAQVINFRFVAPVYQVLYANFVGFFWNIYLSYQSNKAVLKDMEHPAGVGVTSSHK</sequence>
<evidence type="ECO:0000256" key="3">
    <source>
        <dbReference type="ARBA" id="ARBA00022692"/>
    </source>
</evidence>
<dbReference type="EMBL" id="FN649740">
    <property type="protein sequence ID" value="CBN78013.1"/>
    <property type="molecule type" value="Genomic_DNA"/>
</dbReference>
<comment type="subcellular location">
    <subcellularLocation>
        <location evidence="1">Membrane</location>
        <topology evidence="1">Multi-pass membrane protein</topology>
    </subcellularLocation>
</comment>
<dbReference type="STRING" id="2880.D8LTH2"/>
<dbReference type="OMA" id="WYQSKLA"/>
<dbReference type="EMBL" id="FN649056">
    <property type="protein sequence ID" value="CBN78013.1"/>
    <property type="molecule type" value="Genomic_DNA"/>
</dbReference>
<keyword evidence="8" id="KW-1185">Reference proteome</keyword>
<dbReference type="AlphaFoldDB" id="D8LTH2"/>
<dbReference type="Pfam" id="PF04117">
    <property type="entry name" value="Mpv17_PMP22"/>
    <property type="match status" value="1"/>
</dbReference>
<keyword evidence="4 6" id="KW-1133">Transmembrane helix</keyword>
<dbReference type="InterPro" id="IPR007248">
    <property type="entry name" value="Mpv17_PMP22"/>
</dbReference>
<comment type="similarity">
    <text evidence="2 6">Belongs to the peroxisomal membrane protein PXMP2/4 family.</text>
</comment>
<feature type="transmembrane region" description="Helical" evidence="6">
    <location>
        <begin position="118"/>
        <end position="137"/>
    </location>
</feature>
<dbReference type="GO" id="GO:0016020">
    <property type="term" value="C:membrane"/>
    <property type="evidence" value="ECO:0007669"/>
    <property type="project" value="UniProtKB-SubCell"/>
</dbReference>
<evidence type="ECO:0000313" key="7">
    <source>
        <dbReference type="EMBL" id="CBN78013.1"/>
    </source>
</evidence>
<feature type="transmembrane region" description="Helical" evidence="6">
    <location>
        <begin position="78"/>
        <end position="98"/>
    </location>
</feature>
<evidence type="ECO:0000256" key="5">
    <source>
        <dbReference type="ARBA" id="ARBA00023136"/>
    </source>
</evidence>
<keyword evidence="3 6" id="KW-0812">Transmembrane</keyword>
<name>D8LTH2_ECTSI</name>